<dbReference type="EMBL" id="RBPH01000299">
    <property type="protein sequence ID" value="RMN74785.1"/>
    <property type="molecule type" value="Genomic_DNA"/>
</dbReference>
<proteinExistence type="predicted"/>
<organism evidence="2 4">
    <name type="scientific">Pseudomonas cannabina</name>
    <dbReference type="NCBI Taxonomy" id="86840"/>
    <lineage>
        <taxon>Bacteria</taxon>
        <taxon>Pseudomonadati</taxon>
        <taxon>Pseudomonadota</taxon>
        <taxon>Gammaproteobacteria</taxon>
        <taxon>Pseudomonadales</taxon>
        <taxon>Pseudomonadaceae</taxon>
        <taxon>Pseudomonas</taxon>
    </lineage>
</organism>
<evidence type="ECO:0000313" key="1">
    <source>
        <dbReference type="EMBL" id="RMN74785.1"/>
    </source>
</evidence>
<gene>
    <name evidence="2" type="ORF">ALQ51_102402</name>
    <name evidence="1" type="ORF">ALQ53_103827</name>
</gene>
<name>A0A3M3PS65_PSECA</name>
<comment type="caution">
    <text evidence="2">The sequence shown here is derived from an EMBL/GenBank/DDBJ whole genome shotgun (WGS) entry which is preliminary data.</text>
</comment>
<accession>A0A3M3PS65</accession>
<reference evidence="3 4" key="1">
    <citation type="submission" date="2018-08" db="EMBL/GenBank/DDBJ databases">
        <title>Recombination of ecologically and evolutionarily significant loci maintains genetic cohesion in the Pseudomonas syringae species complex.</title>
        <authorList>
            <person name="Dillon M."/>
            <person name="Thakur S."/>
            <person name="Almeida R.N.D."/>
            <person name="Weir B.S."/>
            <person name="Guttman D.S."/>
        </authorList>
    </citation>
    <scope>NUCLEOTIDE SEQUENCE [LARGE SCALE GENOMIC DNA]</scope>
    <source>
        <strain evidence="1 3">ICMP 15201</strain>
        <strain evidence="2 4">ICMP 15203</strain>
    </source>
</reference>
<sequence>MPRFRRLTTFLTFYIVIFEQVLSGQLQRALDRPCLYRPRVSRPLMPALLSALGPLSTYS</sequence>
<evidence type="ECO:0000313" key="2">
    <source>
        <dbReference type="EMBL" id="RMO05453.1"/>
    </source>
</evidence>
<dbReference type="AlphaFoldDB" id="A0A3M3PS65"/>
<dbReference type="Proteomes" id="UP000269335">
    <property type="component" value="Unassembled WGS sequence"/>
</dbReference>
<evidence type="ECO:0000313" key="3">
    <source>
        <dbReference type="Proteomes" id="UP000269335"/>
    </source>
</evidence>
<evidence type="ECO:0000313" key="4">
    <source>
        <dbReference type="Proteomes" id="UP000270524"/>
    </source>
</evidence>
<protein>
    <submittedName>
        <fullName evidence="2">Uncharacterized protein</fullName>
    </submittedName>
</protein>
<dbReference type="Proteomes" id="UP000270524">
    <property type="component" value="Unassembled WGS sequence"/>
</dbReference>
<dbReference type="EMBL" id="RBPJ01000005">
    <property type="protein sequence ID" value="RMO05453.1"/>
    <property type="molecule type" value="Genomic_DNA"/>
</dbReference>